<organism evidence="4">
    <name type="scientific">viral metagenome</name>
    <dbReference type="NCBI Taxonomy" id="1070528"/>
    <lineage>
        <taxon>unclassified sequences</taxon>
        <taxon>metagenomes</taxon>
        <taxon>organismal metagenomes</taxon>
    </lineage>
</organism>
<dbReference type="GO" id="GO:0017108">
    <property type="term" value="F:5'-flap endonuclease activity"/>
    <property type="evidence" value="ECO:0007669"/>
    <property type="project" value="InterPro"/>
</dbReference>
<keyword evidence="1" id="KW-0540">Nuclease</keyword>
<name>A0A6M3K347_9ZZZZ</name>
<evidence type="ECO:0000256" key="1">
    <source>
        <dbReference type="ARBA" id="ARBA00022722"/>
    </source>
</evidence>
<dbReference type="PANTHER" id="PTHR42646:SF2">
    <property type="entry name" value="5'-3' EXONUCLEASE FAMILY PROTEIN"/>
    <property type="match status" value="1"/>
</dbReference>
<dbReference type="Gene3D" id="3.40.50.1010">
    <property type="entry name" value="5'-nuclease"/>
    <property type="match status" value="1"/>
</dbReference>
<accession>A0A6M3K347</accession>
<dbReference type="SUPFAM" id="SSF88723">
    <property type="entry name" value="PIN domain-like"/>
    <property type="match status" value="1"/>
</dbReference>
<evidence type="ECO:0000259" key="3">
    <source>
        <dbReference type="SMART" id="SM00475"/>
    </source>
</evidence>
<reference evidence="4" key="1">
    <citation type="submission" date="2020-03" db="EMBL/GenBank/DDBJ databases">
        <title>The deep terrestrial virosphere.</title>
        <authorList>
            <person name="Holmfeldt K."/>
            <person name="Nilsson E."/>
            <person name="Simone D."/>
            <person name="Lopez-Fernandez M."/>
            <person name="Wu X."/>
            <person name="de Brujin I."/>
            <person name="Lundin D."/>
            <person name="Andersson A."/>
            <person name="Bertilsson S."/>
            <person name="Dopson M."/>
        </authorList>
    </citation>
    <scope>NUCLEOTIDE SEQUENCE</scope>
    <source>
        <strain evidence="4">MM415A01446</strain>
    </source>
</reference>
<dbReference type="InterPro" id="IPR038969">
    <property type="entry name" value="FEN"/>
</dbReference>
<dbReference type="GO" id="GO:0033567">
    <property type="term" value="P:DNA replication, Okazaki fragment processing"/>
    <property type="evidence" value="ECO:0007669"/>
    <property type="project" value="InterPro"/>
</dbReference>
<dbReference type="InterPro" id="IPR020046">
    <property type="entry name" value="5-3_exonucl_a-hlix_arch_N"/>
</dbReference>
<dbReference type="Pfam" id="PF02739">
    <property type="entry name" value="5_3_exonuc_N"/>
    <property type="match status" value="1"/>
</dbReference>
<keyword evidence="2" id="KW-0378">Hydrolase</keyword>
<dbReference type="InterPro" id="IPR002421">
    <property type="entry name" value="5-3_exonuclease"/>
</dbReference>
<dbReference type="SMART" id="SM00475">
    <property type="entry name" value="53EXOc"/>
    <property type="match status" value="1"/>
</dbReference>
<evidence type="ECO:0000256" key="2">
    <source>
        <dbReference type="ARBA" id="ARBA00022801"/>
    </source>
</evidence>
<dbReference type="EMBL" id="MT142242">
    <property type="protein sequence ID" value="QJA76763.1"/>
    <property type="molecule type" value="Genomic_DNA"/>
</dbReference>
<evidence type="ECO:0000313" key="4">
    <source>
        <dbReference type="EMBL" id="QJA76763.1"/>
    </source>
</evidence>
<proteinExistence type="predicted"/>
<feature type="domain" description="5'-3' exonuclease" evidence="3">
    <location>
        <begin position="2"/>
        <end position="213"/>
    </location>
</feature>
<gene>
    <name evidence="4" type="ORF">MM415A01446_0005</name>
</gene>
<sequence length="272" mass="31906">MSKVVLVDFNIFMFRSIFAWEKSRNMLPTYTTLSMLIACLKAVGCHPDDLIILAIDSSKGSWRKDIDPAYKANRREAREKHDINWDEMFSMFKDLLNKLKEATPFVQIVLDYLEADDIISTACRYYKDKEVIIISSDSDYEQLAKYDYVKILSPKDKTYKKVTNPDLILAKKIQKETTDNLVSEINNEEDYLKREKIVNLLSLPSDIEEKVLRVLFEIEPVTNFDINKIPFKTMRDRFMSIYCEGTAEEETIKKIEKKKAKLKKLKQRQLTI</sequence>
<dbReference type="AlphaFoldDB" id="A0A6M3K347"/>
<dbReference type="PANTHER" id="PTHR42646">
    <property type="entry name" value="FLAP ENDONUCLEASE XNI"/>
    <property type="match status" value="1"/>
</dbReference>
<dbReference type="GO" id="GO:0008409">
    <property type="term" value="F:5'-3' exonuclease activity"/>
    <property type="evidence" value="ECO:0007669"/>
    <property type="project" value="InterPro"/>
</dbReference>
<dbReference type="GO" id="GO:0003677">
    <property type="term" value="F:DNA binding"/>
    <property type="evidence" value="ECO:0007669"/>
    <property type="project" value="InterPro"/>
</dbReference>
<protein>
    <submittedName>
        <fullName evidence="4">Putative exonuclease</fullName>
    </submittedName>
</protein>
<dbReference type="InterPro" id="IPR029060">
    <property type="entry name" value="PIN-like_dom_sf"/>
</dbReference>
<keyword evidence="4" id="KW-0269">Exonuclease</keyword>